<dbReference type="Pfam" id="PF00353">
    <property type="entry name" value="HemolysinCabind"/>
    <property type="match status" value="5"/>
</dbReference>
<evidence type="ECO:0000256" key="2">
    <source>
        <dbReference type="ARBA" id="ARBA00022525"/>
    </source>
</evidence>
<dbReference type="InterPro" id="IPR050557">
    <property type="entry name" value="RTX_toxin/Mannuronan_C5-epim"/>
</dbReference>
<dbReference type="PRINTS" id="PR00313">
    <property type="entry name" value="CABNDNGRPT"/>
</dbReference>
<protein>
    <submittedName>
        <fullName evidence="3">Leukotoxin</fullName>
    </submittedName>
</protein>
<dbReference type="Gene3D" id="2.150.10.10">
    <property type="entry name" value="Serralysin-like metalloprotease, C-terminal"/>
    <property type="match status" value="3"/>
</dbReference>
<evidence type="ECO:0000256" key="1">
    <source>
        <dbReference type="ARBA" id="ARBA00004613"/>
    </source>
</evidence>
<organism evidence="3 4">
    <name type="scientific">Aliiroseovarius pelagivivens</name>
    <dbReference type="NCBI Taxonomy" id="1639690"/>
    <lineage>
        <taxon>Bacteria</taxon>
        <taxon>Pseudomonadati</taxon>
        <taxon>Pseudomonadota</taxon>
        <taxon>Alphaproteobacteria</taxon>
        <taxon>Rhodobacterales</taxon>
        <taxon>Paracoccaceae</taxon>
        <taxon>Aliiroseovarius</taxon>
    </lineage>
</organism>
<dbReference type="PROSITE" id="PS00330">
    <property type="entry name" value="HEMOLYSIN_CALCIUM"/>
    <property type="match status" value="4"/>
</dbReference>
<keyword evidence="4" id="KW-1185">Reference proteome</keyword>
<proteinExistence type="predicted"/>
<dbReference type="PANTHER" id="PTHR38340:SF1">
    <property type="entry name" value="S-LAYER PROTEIN"/>
    <property type="match status" value="1"/>
</dbReference>
<reference evidence="4" key="1">
    <citation type="submission" date="2018-03" db="EMBL/GenBank/DDBJ databases">
        <authorList>
            <person name="Rodrigo-Torres L."/>
            <person name="Arahal R. D."/>
            <person name="Lucena T."/>
        </authorList>
    </citation>
    <scope>NUCLEOTIDE SEQUENCE [LARGE SCALE GENOMIC DNA]</scope>
    <source>
        <strain evidence="4">CECT 8811</strain>
    </source>
</reference>
<dbReference type="SUPFAM" id="SSF51120">
    <property type="entry name" value="beta-Roll"/>
    <property type="match status" value="2"/>
</dbReference>
<dbReference type="InterPro" id="IPR011049">
    <property type="entry name" value="Serralysin-like_metalloprot_C"/>
</dbReference>
<dbReference type="GO" id="GO:0005576">
    <property type="term" value="C:extracellular region"/>
    <property type="evidence" value="ECO:0007669"/>
    <property type="project" value="UniProtKB-SubCell"/>
</dbReference>
<dbReference type="AlphaFoldDB" id="A0A2R8ATA7"/>
<evidence type="ECO:0000313" key="4">
    <source>
        <dbReference type="Proteomes" id="UP000244911"/>
    </source>
</evidence>
<dbReference type="InterPro" id="IPR001343">
    <property type="entry name" value="Hemolysn_Ca-bd"/>
</dbReference>
<dbReference type="Proteomes" id="UP000244911">
    <property type="component" value="Unassembled WGS sequence"/>
</dbReference>
<accession>A0A2R8ATA7</accession>
<sequence length="366" mass="38108">MAKIRLSGGLSITDINHSIMFPIIRNSPNGTKVKTRGDTAFAAANFGGIGSGYYVKLEGSFELTPGGLSGKVRKVTLFSPSGDKVYVLSDLNIDIMKYYLASYGYKPDYSGITTVLESITKNGLNYLGNSTSEYLVGTEKADKIGGSGGGDVIYGLGGADILLGNSGNDALYGGYGADKLYGHGGEDALLGGVGEDFLSGGAGDDDLIGGDDNDVLYGGDDNDFLHGELGNDKLYGEDGNDRLIGGIGRDKLYGGSGVDHLSGEAGADLLKGGGGGDILDGGAGSDVMFGGGGADVFEFRVGDGADKIRDFEVGVDQIRFLDGPTEFSDLTIYRSKSTTIIEFGSDQIVLTDVRPFELNHDDFVFG</sequence>
<evidence type="ECO:0000313" key="3">
    <source>
        <dbReference type="EMBL" id="SPF79114.1"/>
    </source>
</evidence>
<gene>
    <name evidence="3" type="primary">ltxA</name>
    <name evidence="3" type="ORF">ALP8811_03049</name>
</gene>
<dbReference type="GO" id="GO:0005509">
    <property type="term" value="F:calcium ion binding"/>
    <property type="evidence" value="ECO:0007669"/>
    <property type="project" value="InterPro"/>
</dbReference>
<comment type="subcellular location">
    <subcellularLocation>
        <location evidence="1">Secreted</location>
    </subcellularLocation>
</comment>
<dbReference type="EMBL" id="OMOI01000002">
    <property type="protein sequence ID" value="SPF79114.1"/>
    <property type="molecule type" value="Genomic_DNA"/>
</dbReference>
<name>A0A2R8ATA7_9RHOB</name>
<keyword evidence="2" id="KW-0964">Secreted</keyword>
<dbReference type="PANTHER" id="PTHR38340">
    <property type="entry name" value="S-LAYER PROTEIN"/>
    <property type="match status" value="1"/>
</dbReference>
<dbReference type="InterPro" id="IPR018511">
    <property type="entry name" value="Hemolysin-typ_Ca-bd_CS"/>
</dbReference>